<gene>
    <name evidence="2" type="ORF">HZH68_005056</name>
</gene>
<dbReference type="EMBL" id="JACSDZ010000004">
    <property type="protein sequence ID" value="KAF7405687.1"/>
    <property type="molecule type" value="Genomic_DNA"/>
</dbReference>
<name>A0A834KGU1_VESGE</name>
<protein>
    <submittedName>
        <fullName evidence="2">Uncharacterized protein</fullName>
    </submittedName>
</protein>
<organism evidence="2 3">
    <name type="scientific">Vespula germanica</name>
    <name type="common">German yellow jacket</name>
    <name type="synonym">Paravespula germanica</name>
    <dbReference type="NCBI Taxonomy" id="30212"/>
    <lineage>
        <taxon>Eukaryota</taxon>
        <taxon>Metazoa</taxon>
        <taxon>Ecdysozoa</taxon>
        <taxon>Arthropoda</taxon>
        <taxon>Hexapoda</taxon>
        <taxon>Insecta</taxon>
        <taxon>Pterygota</taxon>
        <taxon>Neoptera</taxon>
        <taxon>Endopterygota</taxon>
        <taxon>Hymenoptera</taxon>
        <taxon>Apocrita</taxon>
        <taxon>Aculeata</taxon>
        <taxon>Vespoidea</taxon>
        <taxon>Vespidae</taxon>
        <taxon>Vespinae</taxon>
        <taxon>Vespula</taxon>
    </lineage>
</organism>
<evidence type="ECO:0000313" key="3">
    <source>
        <dbReference type="Proteomes" id="UP000617340"/>
    </source>
</evidence>
<feature type="region of interest" description="Disordered" evidence="1">
    <location>
        <begin position="27"/>
        <end position="54"/>
    </location>
</feature>
<feature type="region of interest" description="Disordered" evidence="1">
    <location>
        <begin position="121"/>
        <end position="148"/>
    </location>
</feature>
<evidence type="ECO:0000313" key="2">
    <source>
        <dbReference type="EMBL" id="KAF7405687.1"/>
    </source>
</evidence>
<reference evidence="2" key="1">
    <citation type="journal article" date="2020" name="G3 (Bethesda)">
        <title>High-Quality Assemblies for Three Invasive Social Wasps from the &lt;i&gt;Vespula&lt;/i&gt; Genus.</title>
        <authorList>
            <person name="Harrop T.W.R."/>
            <person name="Guhlin J."/>
            <person name="McLaughlin G.M."/>
            <person name="Permina E."/>
            <person name="Stockwell P."/>
            <person name="Gilligan J."/>
            <person name="Le Lec M.F."/>
            <person name="Gruber M.A.M."/>
            <person name="Quinn O."/>
            <person name="Lovegrove M."/>
            <person name="Duncan E.J."/>
            <person name="Remnant E.J."/>
            <person name="Van Eeckhoven J."/>
            <person name="Graham B."/>
            <person name="Knapp R.A."/>
            <person name="Langford K.W."/>
            <person name="Kronenberg Z."/>
            <person name="Press M.O."/>
            <person name="Eacker S.M."/>
            <person name="Wilson-Rankin E.E."/>
            <person name="Purcell J."/>
            <person name="Lester P.J."/>
            <person name="Dearden P.K."/>
        </authorList>
    </citation>
    <scope>NUCLEOTIDE SEQUENCE</scope>
    <source>
        <strain evidence="2">Linc-1</strain>
    </source>
</reference>
<dbReference type="Proteomes" id="UP000617340">
    <property type="component" value="Unassembled WGS sequence"/>
</dbReference>
<keyword evidence="3" id="KW-1185">Reference proteome</keyword>
<proteinExistence type="predicted"/>
<comment type="caution">
    <text evidence="2">The sequence shown here is derived from an EMBL/GenBank/DDBJ whole genome shotgun (WGS) entry which is preliminary data.</text>
</comment>
<sequence>MALNGAPIIERYSYSSVYPSTIDFHQRSRGPKRMLPEKPSPASEMLPPTDEMLPLESTSNSLVEIKIYPRRSVILKGYTRVQQGSFARWLLNRGVNSKQSYPCMGSSLSIVFTLSSVQESSLNEAPPPLPSSPLPPPSPSPSPSSSIY</sequence>
<evidence type="ECO:0000256" key="1">
    <source>
        <dbReference type="SAM" id="MobiDB-lite"/>
    </source>
</evidence>
<dbReference type="AlphaFoldDB" id="A0A834KGU1"/>
<feature type="compositionally biased region" description="Pro residues" evidence="1">
    <location>
        <begin position="125"/>
        <end position="142"/>
    </location>
</feature>
<accession>A0A834KGU1</accession>